<protein>
    <submittedName>
        <fullName evidence="3">MsnO8 family LLM class oxidoreductase</fullName>
        <ecNumber evidence="3">1.-.-.-</ecNumber>
    </submittedName>
</protein>
<proteinExistence type="predicted"/>
<feature type="domain" description="Luciferase-like" evidence="2">
    <location>
        <begin position="16"/>
        <end position="313"/>
    </location>
</feature>
<dbReference type="EMBL" id="CP046314">
    <property type="protein sequence ID" value="QGS09735.1"/>
    <property type="molecule type" value="Genomic_DNA"/>
</dbReference>
<dbReference type="InterPro" id="IPR050766">
    <property type="entry name" value="Bact_Lucif_Oxidored"/>
</dbReference>
<dbReference type="Gene3D" id="3.20.20.30">
    <property type="entry name" value="Luciferase-like domain"/>
    <property type="match status" value="1"/>
</dbReference>
<dbReference type="InterPro" id="IPR036661">
    <property type="entry name" value="Luciferase-like_sf"/>
</dbReference>
<keyword evidence="3" id="KW-0560">Oxidoreductase</keyword>
<dbReference type="InterPro" id="IPR019949">
    <property type="entry name" value="CmoO-like"/>
</dbReference>
<evidence type="ECO:0000259" key="2">
    <source>
        <dbReference type="Pfam" id="PF00296"/>
    </source>
</evidence>
<evidence type="ECO:0000256" key="1">
    <source>
        <dbReference type="ARBA" id="ARBA00007789"/>
    </source>
</evidence>
<dbReference type="Pfam" id="PF00296">
    <property type="entry name" value="Bac_luciferase"/>
    <property type="match status" value="1"/>
</dbReference>
<dbReference type="GO" id="GO:0005829">
    <property type="term" value="C:cytosol"/>
    <property type="evidence" value="ECO:0007669"/>
    <property type="project" value="TreeGrafter"/>
</dbReference>
<organism evidence="3 4">
    <name type="scientific">Gemella morbillorum</name>
    <dbReference type="NCBI Taxonomy" id="29391"/>
    <lineage>
        <taxon>Bacteria</taxon>
        <taxon>Bacillati</taxon>
        <taxon>Bacillota</taxon>
        <taxon>Bacilli</taxon>
        <taxon>Bacillales</taxon>
        <taxon>Gemellaceae</taxon>
        <taxon>Gemella</taxon>
    </lineage>
</organism>
<dbReference type="AlphaFoldDB" id="A0AAP9HDD7"/>
<evidence type="ECO:0000313" key="3">
    <source>
        <dbReference type="EMBL" id="QGS09735.1"/>
    </source>
</evidence>
<evidence type="ECO:0000313" key="4">
    <source>
        <dbReference type="Proteomes" id="UP000425411"/>
    </source>
</evidence>
<comment type="similarity">
    <text evidence="1">To bacterial alkanal monooxygenase alpha and beta chains.</text>
</comment>
<dbReference type="InterPro" id="IPR011251">
    <property type="entry name" value="Luciferase-like_dom"/>
</dbReference>
<dbReference type="NCBIfam" id="TIGR03558">
    <property type="entry name" value="oxido_grp_1"/>
    <property type="match status" value="1"/>
</dbReference>
<accession>A0AAP9HDD7</accession>
<dbReference type="Proteomes" id="UP000425411">
    <property type="component" value="Chromosome"/>
</dbReference>
<dbReference type="SUPFAM" id="SSF51679">
    <property type="entry name" value="Bacterial luciferase-like"/>
    <property type="match status" value="1"/>
</dbReference>
<name>A0AAP9HDD7_9BACL</name>
<dbReference type="PANTHER" id="PTHR30137">
    <property type="entry name" value="LUCIFERASE-LIKE MONOOXYGENASE"/>
    <property type="match status" value="1"/>
</dbReference>
<dbReference type="EC" id="1.-.-.-" evidence="3"/>
<keyword evidence="4" id="KW-1185">Reference proteome</keyword>
<sequence length="349" mass="39445">MKVSVLNLVPLRHGESFKDAMDAMVRLAKRVEDLGYTRYWIAEHHNMRSIASSATQLLIQHTLANTKKIRVGSGGVMLPNHSPYLIAEQYGTLETLYPNRVDLGLGRAPGTDVPTAMALRRTKDLKTDFERDLAELSGYFKGSNYVQAYPAHGMYLPFYILGSSTDSAYLAAKLGLPYSFAAHFAPTMMENAIAIYNRYFQPSAILDKPYVILGVNAILADTDEEAKRLSTTMIQSFLNIVTSNQKGLMPPLQSEEAVWREFIATNKVPHFGPIAFEIDDLISHEKEIVEKMTKVSFIGSKETVVKQIKDLQKRVKFEELIVNSYIYDEEAQYHSYKLLAEVIEENFKE</sequence>
<dbReference type="FunFam" id="3.20.20.30:FF:000002">
    <property type="entry name" value="LLM class flavin-dependent oxidoreductase"/>
    <property type="match status" value="1"/>
</dbReference>
<dbReference type="RefSeq" id="WP_004632490.1">
    <property type="nucleotide sequence ID" value="NZ_CP046314.1"/>
</dbReference>
<reference evidence="3 4" key="1">
    <citation type="submission" date="2019-11" db="EMBL/GenBank/DDBJ databases">
        <title>FDA dAtabase for Regulatory Grade micrObial Sequences (FDA-ARGOS): Supporting development and validation of Infectious Disease Dx tests.</title>
        <authorList>
            <person name="Turner S."/>
            <person name="Byrd R."/>
            <person name="Tallon L."/>
            <person name="Sadzewicz L."/>
            <person name="Vavikolanu K."/>
            <person name="Mehta A."/>
            <person name="Aluvathingal J."/>
            <person name="Nadendla S."/>
            <person name="Myers T."/>
            <person name="Yan Y."/>
            <person name="Sichtig H."/>
        </authorList>
    </citation>
    <scope>NUCLEOTIDE SEQUENCE [LARGE SCALE GENOMIC DNA]</scope>
    <source>
        <strain evidence="3 4">FDAARGOS_741</strain>
    </source>
</reference>
<dbReference type="PANTHER" id="PTHR30137:SF6">
    <property type="entry name" value="LUCIFERASE-LIKE MONOOXYGENASE"/>
    <property type="match status" value="1"/>
</dbReference>
<gene>
    <name evidence="3" type="ORF">FOC49_07510</name>
</gene>
<dbReference type="GO" id="GO:0016705">
    <property type="term" value="F:oxidoreductase activity, acting on paired donors, with incorporation or reduction of molecular oxygen"/>
    <property type="evidence" value="ECO:0007669"/>
    <property type="project" value="InterPro"/>
</dbReference>